<accession>A0A0F4LA01</accession>
<dbReference type="InterPro" id="IPR047057">
    <property type="entry name" value="MerR_fam"/>
</dbReference>
<comment type="caution">
    <text evidence="3">The sequence shown here is derived from an EMBL/GenBank/DDBJ whole genome shotgun (WGS) entry which is preliminary data.</text>
</comment>
<feature type="domain" description="HTH merR-type" evidence="2">
    <location>
        <begin position="1"/>
        <end position="67"/>
    </location>
</feature>
<evidence type="ECO:0000313" key="4">
    <source>
        <dbReference type="Proteomes" id="UP000033533"/>
    </source>
</evidence>
<organism evidence="3 4">
    <name type="scientific">Lactobacillus kullabergensis</name>
    <dbReference type="NCBI Taxonomy" id="1218493"/>
    <lineage>
        <taxon>Bacteria</taxon>
        <taxon>Bacillati</taxon>
        <taxon>Bacillota</taxon>
        <taxon>Bacilli</taxon>
        <taxon>Lactobacillales</taxon>
        <taxon>Lactobacillaceae</taxon>
        <taxon>Lactobacillus</taxon>
    </lineage>
</organism>
<dbReference type="AlphaFoldDB" id="A0A0F4LA01"/>
<dbReference type="PANTHER" id="PTHR30204:SF96">
    <property type="entry name" value="CHROMOSOME-ANCHORING PROTEIN RACA"/>
    <property type="match status" value="1"/>
</dbReference>
<dbReference type="InterPro" id="IPR000551">
    <property type="entry name" value="MerR-type_HTH_dom"/>
</dbReference>
<keyword evidence="1" id="KW-0238">DNA-binding</keyword>
<dbReference type="SUPFAM" id="SSF46955">
    <property type="entry name" value="Putative DNA-binding domain"/>
    <property type="match status" value="1"/>
</dbReference>
<evidence type="ECO:0000313" key="3">
    <source>
        <dbReference type="EMBL" id="KJY55079.1"/>
    </source>
</evidence>
<dbReference type="Gene3D" id="1.10.1660.10">
    <property type="match status" value="1"/>
</dbReference>
<protein>
    <recommendedName>
        <fullName evidence="2">HTH merR-type domain-containing protein</fullName>
    </recommendedName>
</protein>
<dbReference type="Proteomes" id="UP000033533">
    <property type="component" value="Unassembled WGS sequence"/>
</dbReference>
<dbReference type="CDD" id="cd00592">
    <property type="entry name" value="HTH_MerR-like"/>
    <property type="match status" value="1"/>
</dbReference>
<evidence type="ECO:0000256" key="1">
    <source>
        <dbReference type="ARBA" id="ARBA00023125"/>
    </source>
</evidence>
<dbReference type="HOGENOM" id="CLU_163332_0_0_9"/>
<reference evidence="3 4" key="1">
    <citation type="submission" date="2014-12" db="EMBL/GenBank/DDBJ databases">
        <title>Comparative genomics of the lactic acid bacteria isolated from the honey bee gut.</title>
        <authorList>
            <person name="Ellegaard K.M."/>
            <person name="Tamarit D."/>
            <person name="Javelind E."/>
            <person name="Olofsson T."/>
            <person name="Andersson S.G."/>
            <person name="Vasquez A."/>
        </authorList>
    </citation>
    <scope>NUCLEOTIDE SEQUENCE [LARGE SCALE GENOMIC DNA]</scope>
    <source>
        <strain evidence="3 4">Biut2</strain>
    </source>
</reference>
<dbReference type="Pfam" id="PF13411">
    <property type="entry name" value="MerR_1"/>
    <property type="match status" value="1"/>
</dbReference>
<dbReference type="PANTHER" id="PTHR30204">
    <property type="entry name" value="REDOX-CYCLING DRUG-SENSING TRANSCRIPTIONAL ACTIVATOR SOXR"/>
    <property type="match status" value="1"/>
</dbReference>
<name>A0A0F4LA01_9LACO</name>
<dbReference type="OrthoDB" id="9806513at2"/>
<dbReference type="GO" id="GO:0003677">
    <property type="term" value="F:DNA binding"/>
    <property type="evidence" value="ECO:0007669"/>
    <property type="project" value="UniProtKB-KW"/>
</dbReference>
<dbReference type="RefSeq" id="WP_045928231.1">
    <property type="nucleotide sequence ID" value="NZ_JBHSZS010000010.1"/>
</dbReference>
<dbReference type="SMART" id="SM00422">
    <property type="entry name" value="HTH_MERR"/>
    <property type="match status" value="1"/>
</dbReference>
<dbReference type="PROSITE" id="PS50937">
    <property type="entry name" value="HTH_MERR_2"/>
    <property type="match status" value="1"/>
</dbReference>
<dbReference type="PATRIC" id="fig|1218493.3.peg.1222"/>
<proteinExistence type="predicted"/>
<dbReference type="GO" id="GO:0003700">
    <property type="term" value="F:DNA-binding transcription factor activity"/>
    <property type="evidence" value="ECO:0007669"/>
    <property type="project" value="InterPro"/>
</dbReference>
<sequence length="124" mass="14721">MYLKEFIQKENTTPDTVRHYIYLNLLNPGRKGRNYWFTENETDIFEAIKEFQDLGFSLQEIKDIKKLHDESCSTEKQRTQNLKLITDKIAVISAKINKLKMQKKVLAEVKETLQKKSIIETRKK</sequence>
<dbReference type="STRING" id="1218493.JF76_11640"/>
<dbReference type="EMBL" id="JXBY01000020">
    <property type="protein sequence ID" value="KJY55079.1"/>
    <property type="molecule type" value="Genomic_DNA"/>
</dbReference>
<evidence type="ECO:0000259" key="2">
    <source>
        <dbReference type="PROSITE" id="PS50937"/>
    </source>
</evidence>
<dbReference type="InterPro" id="IPR009061">
    <property type="entry name" value="DNA-bd_dom_put_sf"/>
</dbReference>
<gene>
    <name evidence="3" type="ORF">JF76_11640</name>
</gene>